<dbReference type="InterPro" id="IPR029056">
    <property type="entry name" value="Ribokinase-like"/>
</dbReference>
<organism evidence="4 5">
    <name type="scientific">Pelagibacterium luteolum</name>
    <dbReference type="NCBI Taxonomy" id="440168"/>
    <lineage>
        <taxon>Bacteria</taxon>
        <taxon>Pseudomonadati</taxon>
        <taxon>Pseudomonadota</taxon>
        <taxon>Alphaproteobacteria</taxon>
        <taxon>Hyphomicrobiales</taxon>
        <taxon>Devosiaceae</taxon>
        <taxon>Pelagibacterium</taxon>
    </lineage>
</organism>
<sequence length="303" mass="31269">MKTNPSRDAILSVGRIYCDLVFAGVPSMPQMGREVFAQSMQPVLGGGAFIAAAHLVQLERPVALLASYGIDPLSLALEPQLDASGIELTFVERSADAGPQVTVVITAPNDRAFLSRRAGKAVPGGFEAALGWERAALLHIAEYATLAEQPDLVARAKAHGLLVSLDPSWDDTLISDPRLISACAGVDVFLPNAEEALAITGAATIDDALNSLAESFPLVVVKCGGKGAVLAAGTTRLSIPAPKVNVVDPTGAGDAFNAGFLDAYLRERPLPECLAAGIAAGSRSVQSIGGAPVSAHHFADRTG</sequence>
<proteinExistence type="predicted"/>
<dbReference type="STRING" id="440168.SAMN04487974_101194"/>
<evidence type="ECO:0000313" key="4">
    <source>
        <dbReference type="EMBL" id="SDG15643.1"/>
    </source>
</evidence>
<reference evidence="4 5" key="1">
    <citation type="submission" date="2016-10" db="EMBL/GenBank/DDBJ databases">
        <authorList>
            <person name="de Groot N.N."/>
        </authorList>
    </citation>
    <scope>NUCLEOTIDE SEQUENCE [LARGE SCALE GENOMIC DNA]</scope>
    <source>
        <strain evidence="4 5">CGMCC 1.10267</strain>
    </source>
</reference>
<dbReference type="GO" id="GO:0016301">
    <property type="term" value="F:kinase activity"/>
    <property type="evidence" value="ECO:0007669"/>
    <property type="project" value="UniProtKB-KW"/>
</dbReference>
<keyword evidence="5" id="KW-1185">Reference proteome</keyword>
<protein>
    <submittedName>
        <fullName evidence="4">Sugar or nucleoside kinase, ribokinase family</fullName>
    </submittedName>
</protein>
<keyword evidence="2 4" id="KW-0418">Kinase</keyword>
<dbReference type="Gene3D" id="3.40.1190.20">
    <property type="match status" value="1"/>
</dbReference>
<dbReference type="Pfam" id="PF00294">
    <property type="entry name" value="PfkB"/>
    <property type="match status" value="1"/>
</dbReference>
<evidence type="ECO:0000259" key="3">
    <source>
        <dbReference type="Pfam" id="PF00294"/>
    </source>
</evidence>
<name>A0A1G7RXV1_9HYPH</name>
<dbReference type="SUPFAM" id="SSF53613">
    <property type="entry name" value="Ribokinase-like"/>
    <property type="match status" value="1"/>
</dbReference>
<accession>A0A1G7RXV1</accession>
<evidence type="ECO:0000313" key="5">
    <source>
        <dbReference type="Proteomes" id="UP000199495"/>
    </source>
</evidence>
<dbReference type="EMBL" id="FNCS01000001">
    <property type="protein sequence ID" value="SDG15643.1"/>
    <property type="molecule type" value="Genomic_DNA"/>
</dbReference>
<dbReference type="Proteomes" id="UP000199495">
    <property type="component" value="Unassembled WGS sequence"/>
</dbReference>
<dbReference type="InterPro" id="IPR002173">
    <property type="entry name" value="Carboh/pur_kinase_PfkB_CS"/>
</dbReference>
<dbReference type="PANTHER" id="PTHR10584:SF166">
    <property type="entry name" value="RIBOKINASE"/>
    <property type="match status" value="1"/>
</dbReference>
<keyword evidence="1" id="KW-0808">Transferase</keyword>
<dbReference type="AlphaFoldDB" id="A0A1G7RXV1"/>
<dbReference type="RefSeq" id="WP_090589888.1">
    <property type="nucleotide sequence ID" value="NZ_FNCS01000001.1"/>
</dbReference>
<dbReference type="PANTHER" id="PTHR10584">
    <property type="entry name" value="SUGAR KINASE"/>
    <property type="match status" value="1"/>
</dbReference>
<feature type="domain" description="Carbohydrate kinase PfkB" evidence="3">
    <location>
        <begin position="37"/>
        <end position="291"/>
    </location>
</feature>
<dbReference type="OrthoDB" id="9813569at2"/>
<dbReference type="InterPro" id="IPR011611">
    <property type="entry name" value="PfkB_dom"/>
</dbReference>
<evidence type="ECO:0000256" key="2">
    <source>
        <dbReference type="ARBA" id="ARBA00022777"/>
    </source>
</evidence>
<dbReference type="PROSITE" id="PS00584">
    <property type="entry name" value="PFKB_KINASES_2"/>
    <property type="match status" value="1"/>
</dbReference>
<dbReference type="GO" id="GO:0005829">
    <property type="term" value="C:cytosol"/>
    <property type="evidence" value="ECO:0007669"/>
    <property type="project" value="TreeGrafter"/>
</dbReference>
<gene>
    <name evidence="4" type="ORF">SAMN04487974_101194</name>
</gene>
<evidence type="ECO:0000256" key="1">
    <source>
        <dbReference type="ARBA" id="ARBA00022679"/>
    </source>
</evidence>